<dbReference type="UniPathway" id="UPA00193"/>
<keyword evidence="5 9" id="KW-0274">FAD</keyword>
<dbReference type="GO" id="GO:0005829">
    <property type="term" value="C:cytosol"/>
    <property type="evidence" value="ECO:0007669"/>
    <property type="project" value="TreeGrafter"/>
</dbReference>
<keyword evidence="12" id="KW-1185">Reference proteome</keyword>
<proteinExistence type="inferred from homology"/>
<comment type="cofactor">
    <cofactor evidence="1 9">
        <name>FAD</name>
        <dbReference type="ChEBI" id="CHEBI:57692"/>
    </cofactor>
</comment>
<keyword evidence="6 9" id="KW-0560">Oxidoreductase</keyword>
<dbReference type="eggNOG" id="COG0685">
    <property type="taxonomic scope" value="Bacteria"/>
</dbReference>
<evidence type="ECO:0000256" key="7">
    <source>
        <dbReference type="ARBA" id="ARBA00034478"/>
    </source>
</evidence>
<protein>
    <recommendedName>
        <fullName evidence="9">Methylenetetrahydrofolate reductase</fullName>
    </recommendedName>
</protein>
<dbReference type="PANTHER" id="PTHR45754">
    <property type="entry name" value="METHYLENETETRAHYDROFOLATE REDUCTASE"/>
    <property type="match status" value="1"/>
</dbReference>
<evidence type="ECO:0000256" key="1">
    <source>
        <dbReference type="ARBA" id="ARBA00001974"/>
    </source>
</evidence>
<dbReference type="Pfam" id="PF02219">
    <property type="entry name" value="MTHFR"/>
    <property type="match status" value="1"/>
</dbReference>
<evidence type="ECO:0000256" key="4">
    <source>
        <dbReference type="ARBA" id="ARBA00022630"/>
    </source>
</evidence>
<comment type="similarity">
    <text evidence="3 9">Belongs to the methylenetetrahydrofolate reductase family.</text>
</comment>
<dbReference type="GO" id="GO:0071949">
    <property type="term" value="F:FAD binding"/>
    <property type="evidence" value="ECO:0007669"/>
    <property type="project" value="TreeGrafter"/>
</dbReference>
<feature type="region of interest" description="Disordered" evidence="10">
    <location>
        <begin position="300"/>
        <end position="321"/>
    </location>
</feature>
<dbReference type="HOGENOM" id="CLU_057297_2_0_7"/>
<dbReference type="InterPro" id="IPR003171">
    <property type="entry name" value="Mehydrof_redctse-like"/>
</dbReference>
<dbReference type="CDD" id="cd00537">
    <property type="entry name" value="MTHFR"/>
    <property type="match status" value="1"/>
</dbReference>
<evidence type="ECO:0000256" key="2">
    <source>
        <dbReference type="ARBA" id="ARBA00004777"/>
    </source>
</evidence>
<evidence type="ECO:0000313" key="11">
    <source>
        <dbReference type="EMBL" id="ABW66268.1"/>
    </source>
</evidence>
<evidence type="ECO:0000256" key="3">
    <source>
        <dbReference type="ARBA" id="ARBA00006743"/>
    </source>
</evidence>
<dbReference type="STRING" id="96561.Dole_0458"/>
<comment type="catalytic activity">
    <reaction evidence="8">
        <text>(6S)-5-methyl-5,6,7,8-tetrahydrofolate + NAD(+) = (6R)-5,10-methylene-5,6,7,8-tetrahydrofolate + NADH + H(+)</text>
        <dbReference type="Rhea" id="RHEA:19821"/>
        <dbReference type="ChEBI" id="CHEBI:15378"/>
        <dbReference type="ChEBI" id="CHEBI:15636"/>
        <dbReference type="ChEBI" id="CHEBI:18608"/>
        <dbReference type="ChEBI" id="CHEBI:57540"/>
        <dbReference type="ChEBI" id="CHEBI:57945"/>
        <dbReference type="EC" id="1.5.1.54"/>
    </reaction>
    <physiologicalReaction direction="right-to-left" evidence="8">
        <dbReference type="Rhea" id="RHEA:19823"/>
    </physiologicalReaction>
</comment>
<dbReference type="GO" id="GO:0035999">
    <property type="term" value="P:tetrahydrofolate interconversion"/>
    <property type="evidence" value="ECO:0007669"/>
    <property type="project" value="UniProtKB-UniPathway"/>
</dbReference>
<evidence type="ECO:0000256" key="9">
    <source>
        <dbReference type="RuleBase" id="RU003862"/>
    </source>
</evidence>
<dbReference type="Proteomes" id="UP000008561">
    <property type="component" value="Chromosome"/>
</dbReference>
<keyword evidence="4 9" id="KW-0285">Flavoprotein</keyword>
<accession>A8ZTK4</accession>
<dbReference type="GO" id="GO:0106312">
    <property type="term" value="F:methylenetetrahydrofolate reductase (NADH) activity"/>
    <property type="evidence" value="ECO:0007669"/>
    <property type="project" value="UniProtKB-EC"/>
</dbReference>
<name>A8ZTK4_DESOH</name>
<dbReference type="OrthoDB" id="5428919at2"/>
<evidence type="ECO:0000256" key="8">
    <source>
        <dbReference type="ARBA" id="ARBA00048628"/>
    </source>
</evidence>
<gene>
    <name evidence="11" type="ordered locus">Dole_0458</name>
</gene>
<dbReference type="EMBL" id="CP000859">
    <property type="protein sequence ID" value="ABW66268.1"/>
    <property type="molecule type" value="Genomic_DNA"/>
</dbReference>
<evidence type="ECO:0000313" key="12">
    <source>
        <dbReference type="Proteomes" id="UP000008561"/>
    </source>
</evidence>
<organism evidence="11 12">
    <name type="scientific">Desulfosudis oleivorans (strain DSM 6200 / JCM 39069 / Hxd3)</name>
    <name type="common">Desulfococcus oleovorans</name>
    <dbReference type="NCBI Taxonomy" id="96561"/>
    <lineage>
        <taxon>Bacteria</taxon>
        <taxon>Pseudomonadati</taxon>
        <taxon>Thermodesulfobacteriota</taxon>
        <taxon>Desulfobacteria</taxon>
        <taxon>Desulfobacterales</taxon>
        <taxon>Desulfosudaceae</taxon>
        <taxon>Desulfosudis</taxon>
    </lineage>
</organism>
<dbReference type="PANTHER" id="PTHR45754:SF3">
    <property type="entry name" value="METHYLENETETRAHYDROFOLATE REDUCTASE (NADPH)"/>
    <property type="match status" value="1"/>
</dbReference>
<dbReference type="KEGG" id="dol:Dole_0458"/>
<dbReference type="AlphaFoldDB" id="A8ZTK4"/>
<evidence type="ECO:0000256" key="5">
    <source>
        <dbReference type="ARBA" id="ARBA00022827"/>
    </source>
</evidence>
<evidence type="ECO:0000256" key="10">
    <source>
        <dbReference type="SAM" id="MobiDB-lite"/>
    </source>
</evidence>
<dbReference type="SUPFAM" id="SSF51730">
    <property type="entry name" value="FAD-linked oxidoreductase"/>
    <property type="match status" value="1"/>
</dbReference>
<dbReference type="Gene3D" id="3.20.20.220">
    <property type="match status" value="1"/>
</dbReference>
<comment type="pathway">
    <text evidence="7">Amino-acid biosynthesis; L-methionine biosynthesis via de novo pathway.</text>
</comment>
<comment type="pathway">
    <text evidence="2 9">One-carbon metabolism; tetrahydrofolate interconversion.</text>
</comment>
<reference evidence="11 12" key="1">
    <citation type="submission" date="2007-10" db="EMBL/GenBank/DDBJ databases">
        <title>Complete sequence of Desulfococcus oleovorans Hxd3.</title>
        <authorList>
            <consortium name="US DOE Joint Genome Institute"/>
            <person name="Copeland A."/>
            <person name="Lucas S."/>
            <person name="Lapidus A."/>
            <person name="Barry K."/>
            <person name="Glavina del Rio T."/>
            <person name="Dalin E."/>
            <person name="Tice H."/>
            <person name="Pitluck S."/>
            <person name="Kiss H."/>
            <person name="Brettin T."/>
            <person name="Bruce D."/>
            <person name="Detter J.C."/>
            <person name="Han C."/>
            <person name="Schmutz J."/>
            <person name="Larimer F."/>
            <person name="Land M."/>
            <person name="Hauser L."/>
            <person name="Kyrpides N."/>
            <person name="Kim E."/>
            <person name="Wawrik B."/>
            <person name="Richardson P."/>
        </authorList>
    </citation>
    <scope>NUCLEOTIDE SEQUENCE [LARGE SCALE GENOMIC DNA]</scope>
    <source>
        <strain evidence="12">DSM 6200 / JCM 39069 / Hxd3</strain>
    </source>
</reference>
<dbReference type="InterPro" id="IPR029041">
    <property type="entry name" value="FAD-linked_oxidoreductase-like"/>
</dbReference>
<sequence>MKAGSHLEKILRAGHFAFTGEIGPPRGTDVEEVKEKARFLKGNVDMANITDNQTAVVRMSSWATSLVVMEEGVEPNYQMVCRDRNRLAMQADILGAYALGIRNILALSGDHQQFGDHPFAKGVYDLDSIQLVNMIKNMRDEGKFQGGADISHPPKMFIGAAANPFAEPYEWRVHRLAKKIDAGADFVQTQCIFNMERFREWIRQANDMGLTEKIYILGGITPMKSIGMARYMQKKVPGMDVPEAIIKRLQGVDKKEVANEGIKIACEQIQELKETKGVAGVHLMAIEWEHKVPEIAEKAGMLPRPVVEDDPAPEAKKGDAE</sequence>
<dbReference type="GO" id="GO:0009086">
    <property type="term" value="P:methionine biosynthetic process"/>
    <property type="evidence" value="ECO:0007669"/>
    <property type="project" value="TreeGrafter"/>
</dbReference>
<dbReference type="RefSeq" id="WP_012173887.1">
    <property type="nucleotide sequence ID" value="NC_009943.1"/>
</dbReference>
<evidence type="ECO:0000256" key="6">
    <source>
        <dbReference type="ARBA" id="ARBA00023002"/>
    </source>
</evidence>